<dbReference type="GO" id="GO:0071949">
    <property type="term" value="F:FAD binding"/>
    <property type="evidence" value="ECO:0007669"/>
    <property type="project" value="InterPro"/>
</dbReference>
<dbReference type="SMART" id="SM01034">
    <property type="entry name" value="BLUF"/>
    <property type="match status" value="1"/>
</dbReference>
<protein>
    <submittedName>
        <fullName evidence="2">Bluf domain protein</fullName>
    </submittedName>
</protein>
<evidence type="ECO:0000259" key="1">
    <source>
        <dbReference type="PROSITE" id="PS50925"/>
    </source>
</evidence>
<dbReference type="AlphaFoldDB" id="A0A6I4IFJ7"/>
<dbReference type="SUPFAM" id="SSF54975">
    <property type="entry name" value="Acylphosphatase/BLUF domain-like"/>
    <property type="match status" value="1"/>
</dbReference>
<keyword evidence="3" id="KW-1185">Reference proteome</keyword>
<dbReference type="InterPro" id="IPR007024">
    <property type="entry name" value="BLUF_domain"/>
</dbReference>
<dbReference type="RefSeq" id="WP_140996785.1">
    <property type="nucleotide sequence ID" value="NZ_VDCZ01000002.1"/>
</dbReference>
<comment type="caution">
    <text evidence="2">The sequence shown here is derived from an EMBL/GenBank/DDBJ whole genome shotgun (WGS) entry which is preliminary data.</text>
</comment>
<proteinExistence type="predicted"/>
<feature type="domain" description="BLUF" evidence="1">
    <location>
        <begin position="1"/>
        <end position="92"/>
    </location>
</feature>
<sequence>MYRIIYLSSATTKFTNEEILTLLNASRKNNEANEITGLLLYSDGNFLQIIEGKQKKIKALYAKINMDQRHRNIIKVFEGKVSHRIYPKWHMGFNSIDKEFENQTIGTDSYQSISSEDDLIASTFIATFLKSNKEKMNIK</sequence>
<evidence type="ECO:0000313" key="3">
    <source>
        <dbReference type="Proteomes" id="UP000431264"/>
    </source>
</evidence>
<evidence type="ECO:0000313" key="2">
    <source>
        <dbReference type="EMBL" id="MVO08394.1"/>
    </source>
</evidence>
<dbReference type="Gene3D" id="3.30.70.100">
    <property type="match status" value="1"/>
</dbReference>
<name>A0A6I4IFJ7_9FLAO</name>
<dbReference type="EMBL" id="WQLW01000002">
    <property type="protein sequence ID" value="MVO08394.1"/>
    <property type="molecule type" value="Genomic_DNA"/>
</dbReference>
<dbReference type="Proteomes" id="UP000431264">
    <property type="component" value="Unassembled WGS sequence"/>
</dbReference>
<dbReference type="PROSITE" id="PS50925">
    <property type="entry name" value="BLUF"/>
    <property type="match status" value="1"/>
</dbReference>
<dbReference type="GO" id="GO:0009882">
    <property type="term" value="F:blue light photoreceptor activity"/>
    <property type="evidence" value="ECO:0007669"/>
    <property type="project" value="InterPro"/>
</dbReference>
<organism evidence="2 3">
    <name type="scientific">Flavobacterium profundi</name>
    <dbReference type="NCBI Taxonomy" id="1774945"/>
    <lineage>
        <taxon>Bacteria</taxon>
        <taxon>Pseudomonadati</taxon>
        <taxon>Bacteroidota</taxon>
        <taxon>Flavobacteriia</taxon>
        <taxon>Flavobacteriales</taxon>
        <taxon>Flavobacteriaceae</taxon>
        <taxon>Flavobacterium</taxon>
    </lineage>
</organism>
<gene>
    <name evidence="2" type="ORF">GOQ30_04345</name>
</gene>
<dbReference type="OrthoDB" id="1122028at2"/>
<dbReference type="Pfam" id="PF04940">
    <property type="entry name" value="BLUF"/>
    <property type="match status" value="1"/>
</dbReference>
<reference evidence="3" key="1">
    <citation type="submission" date="2019-05" db="EMBL/GenBank/DDBJ databases">
        <title>Flavobacterium profundi sp. nov., isolated from a deep-sea seamount.</title>
        <authorList>
            <person name="Zhang D.-C."/>
        </authorList>
    </citation>
    <scope>NUCLEOTIDE SEQUENCE [LARGE SCALE GENOMIC DNA]</scope>
    <source>
        <strain evidence="3">TP390</strain>
    </source>
</reference>
<dbReference type="InterPro" id="IPR036046">
    <property type="entry name" value="Acylphosphatase-like_dom_sf"/>
</dbReference>
<accession>A0A6I4IFJ7</accession>